<dbReference type="GO" id="GO:0009236">
    <property type="term" value="P:cobalamin biosynthetic process"/>
    <property type="evidence" value="ECO:0007669"/>
    <property type="project" value="UniProtKB-UniRule"/>
</dbReference>
<evidence type="ECO:0000313" key="21">
    <source>
        <dbReference type="Proteomes" id="UP000036867"/>
    </source>
</evidence>
<dbReference type="UniPathway" id="UPA00148">
    <property type="reaction ID" value="UER00238"/>
</dbReference>
<dbReference type="RefSeq" id="WP_053417920.1">
    <property type="nucleotide sequence ID" value="NZ_LILB01000005.1"/>
</dbReference>
<keyword evidence="11 19" id="KW-0460">Magnesium</keyword>
<evidence type="ECO:0000256" key="1">
    <source>
        <dbReference type="ARBA" id="ARBA00001946"/>
    </source>
</evidence>
<evidence type="ECO:0000256" key="7">
    <source>
        <dbReference type="ARBA" id="ARBA00022475"/>
    </source>
</evidence>
<dbReference type="PATRIC" id="fig|263475.3.peg.4398"/>
<reference evidence="21" key="1">
    <citation type="submission" date="2015-08" db="EMBL/GenBank/DDBJ databases">
        <title>Fjat-10028 dsm 16317.</title>
        <authorList>
            <person name="Liu B."/>
            <person name="Wang J."/>
            <person name="Zhu Y."/>
            <person name="Liu G."/>
            <person name="Chen Q."/>
            <person name="Chen Z."/>
            <person name="Lan J."/>
            <person name="Che J."/>
            <person name="Ge C."/>
            <person name="Shi H."/>
            <person name="Pan Z."/>
            <person name="Liu X."/>
        </authorList>
    </citation>
    <scope>NUCLEOTIDE SEQUENCE [LARGE SCALE GENOMIC DNA]</scope>
    <source>
        <strain evidence="21">DSM 16317</strain>
    </source>
</reference>
<proteinExistence type="inferred from homology"/>
<comment type="subcellular location">
    <subcellularLocation>
        <location evidence="2 19">Cell membrane</location>
        <topology evidence="2 19">Multi-pass membrane protein</topology>
    </subcellularLocation>
</comment>
<feature type="transmembrane region" description="Helical" evidence="19">
    <location>
        <begin position="206"/>
        <end position="226"/>
    </location>
</feature>
<keyword evidence="13 19" id="KW-0472">Membrane</keyword>
<dbReference type="PANTHER" id="PTHR34148:SF1">
    <property type="entry name" value="ADENOSYLCOBINAMIDE-GDP RIBAZOLETRANSFERASE"/>
    <property type="match status" value="1"/>
</dbReference>
<dbReference type="GO" id="GO:0005886">
    <property type="term" value="C:plasma membrane"/>
    <property type="evidence" value="ECO:0007669"/>
    <property type="project" value="UniProtKB-SubCell"/>
</dbReference>
<feature type="transmembrane region" description="Helical" evidence="19">
    <location>
        <begin position="65"/>
        <end position="84"/>
    </location>
</feature>
<dbReference type="EC" id="2.7.8.26" evidence="5 19"/>
<evidence type="ECO:0000256" key="13">
    <source>
        <dbReference type="ARBA" id="ARBA00023136"/>
    </source>
</evidence>
<evidence type="ECO:0000256" key="10">
    <source>
        <dbReference type="ARBA" id="ARBA00022692"/>
    </source>
</evidence>
<keyword evidence="10 19" id="KW-0812">Transmembrane</keyword>
<dbReference type="Pfam" id="PF02654">
    <property type="entry name" value="CobS"/>
    <property type="match status" value="1"/>
</dbReference>
<evidence type="ECO:0000256" key="6">
    <source>
        <dbReference type="ARBA" id="ARBA00015850"/>
    </source>
</evidence>
<feature type="transmembrane region" description="Helical" evidence="19">
    <location>
        <begin position="181"/>
        <end position="201"/>
    </location>
</feature>
<evidence type="ECO:0000256" key="12">
    <source>
        <dbReference type="ARBA" id="ARBA00022989"/>
    </source>
</evidence>
<comment type="function">
    <text evidence="14 19">Joins adenosylcobinamide-GDP and alpha-ribazole to generate adenosylcobalamin (Ado-cobalamin). Also synthesizes adenosylcobalamin 5'-phosphate from adenosylcobinamide-GDP and alpha-ribazole 5'-phosphate.</text>
</comment>
<keyword evidence="7 19" id="KW-1003">Cell membrane</keyword>
<accession>A0A0M0LFC0</accession>
<keyword evidence="9 19" id="KW-0808">Transferase</keyword>
<dbReference type="InterPro" id="IPR003805">
    <property type="entry name" value="CobS"/>
</dbReference>
<dbReference type="STRING" id="263475.AMD00_15605"/>
<dbReference type="HAMAP" id="MF_00719">
    <property type="entry name" value="CobS"/>
    <property type="match status" value="1"/>
</dbReference>
<dbReference type="PANTHER" id="PTHR34148">
    <property type="entry name" value="ADENOSYLCOBINAMIDE-GDP RIBAZOLETRANSFERASE"/>
    <property type="match status" value="1"/>
</dbReference>
<evidence type="ECO:0000313" key="20">
    <source>
        <dbReference type="EMBL" id="KOO49749.1"/>
    </source>
</evidence>
<feature type="transmembrane region" description="Helical" evidence="19">
    <location>
        <begin position="142"/>
        <end position="161"/>
    </location>
</feature>
<sequence length="258" mass="29154">MRTIFHSILLAFQFFTVVPVQKELPLTKPTITGMFSLLPWLGACMGIVMASVFYSLQHWTDISPLLTAFLLVVGFIICTGGLHLDGWVDMGDAFFSYRDTEKRLEILDDPRIGAFGAMSLLFLVLTKIFFLAELIEKGELSIMWIVAVPFLARLGMSLYFIQTKCSKQKGLAYFFKEKLYVPQFLIMTCVSMLIGLFFIIWWSGDFILPLILLVVVVVASGLYKIWTVRNFRGSSGDLLGAFIEGMEAILWITLLLLS</sequence>
<evidence type="ECO:0000256" key="4">
    <source>
        <dbReference type="ARBA" id="ARBA00010561"/>
    </source>
</evidence>
<organism evidence="20 21">
    <name type="scientific">Viridibacillus arvi</name>
    <dbReference type="NCBI Taxonomy" id="263475"/>
    <lineage>
        <taxon>Bacteria</taxon>
        <taxon>Bacillati</taxon>
        <taxon>Bacillota</taxon>
        <taxon>Bacilli</taxon>
        <taxon>Bacillales</taxon>
        <taxon>Caryophanaceae</taxon>
        <taxon>Viridibacillus</taxon>
    </lineage>
</organism>
<comment type="pathway">
    <text evidence="3 19">Cofactor biosynthesis; adenosylcobalamin biosynthesis; adenosylcobalamin from cob(II)yrinate a,c-diamide: step 7/7.</text>
</comment>
<comment type="catalytic activity">
    <reaction evidence="18 19">
        <text>alpha-ribazole 5'-phosphate + adenosylcob(III)inamide-GDP = adenosylcob(III)alamin 5'-phosphate + GMP + H(+)</text>
        <dbReference type="Rhea" id="RHEA:23560"/>
        <dbReference type="ChEBI" id="CHEBI:15378"/>
        <dbReference type="ChEBI" id="CHEBI:57918"/>
        <dbReference type="ChEBI" id="CHEBI:58115"/>
        <dbReference type="ChEBI" id="CHEBI:60487"/>
        <dbReference type="ChEBI" id="CHEBI:60493"/>
        <dbReference type="EC" id="2.7.8.26"/>
    </reaction>
</comment>
<dbReference type="GO" id="GO:0008818">
    <property type="term" value="F:cobalamin 5'-phosphate synthase activity"/>
    <property type="evidence" value="ECO:0007669"/>
    <property type="project" value="UniProtKB-UniRule"/>
</dbReference>
<comment type="caution">
    <text evidence="20">The sequence shown here is derived from an EMBL/GenBank/DDBJ whole genome shotgun (WGS) entry which is preliminary data.</text>
</comment>
<feature type="transmembrane region" description="Helical" evidence="19">
    <location>
        <begin position="238"/>
        <end position="257"/>
    </location>
</feature>
<dbReference type="EMBL" id="LILB01000005">
    <property type="protein sequence ID" value="KOO49749.1"/>
    <property type="molecule type" value="Genomic_DNA"/>
</dbReference>
<evidence type="ECO:0000256" key="19">
    <source>
        <dbReference type="HAMAP-Rule" id="MF_00719"/>
    </source>
</evidence>
<feature type="transmembrane region" description="Helical" evidence="19">
    <location>
        <begin position="35"/>
        <end position="56"/>
    </location>
</feature>
<dbReference type="AlphaFoldDB" id="A0A0M0LFC0"/>
<dbReference type="GeneID" id="301137522"/>
<evidence type="ECO:0000256" key="14">
    <source>
        <dbReference type="ARBA" id="ARBA00025228"/>
    </source>
</evidence>
<keyword evidence="12 19" id="KW-1133">Transmembrane helix</keyword>
<keyword evidence="21" id="KW-1185">Reference proteome</keyword>
<dbReference type="NCBIfam" id="TIGR00317">
    <property type="entry name" value="cobS"/>
    <property type="match status" value="1"/>
</dbReference>
<comment type="similarity">
    <text evidence="4 19">Belongs to the CobS family.</text>
</comment>
<name>A0A0M0LFC0_9BACL</name>
<protein>
    <recommendedName>
        <fullName evidence="6 19">Adenosylcobinamide-GDP ribazoletransferase</fullName>
        <ecNumber evidence="5 19">2.7.8.26</ecNumber>
    </recommendedName>
    <alternativeName>
        <fullName evidence="16 19">Cobalamin synthase</fullName>
    </alternativeName>
    <alternativeName>
        <fullName evidence="15 19">Cobalamin-5'-phosphate synthase</fullName>
    </alternativeName>
</protein>
<evidence type="ECO:0000256" key="9">
    <source>
        <dbReference type="ARBA" id="ARBA00022679"/>
    </source>
</evidence>
<evidence type="ECO:0000256" key="8">
    <source>
        <dbReference type="ARBA" id="ARBA00022573"/>
    </source>
</evidence>
<keyword evidence="8 19" id="KW-0169">Cobalamin biosynthesis</keyword>
<dbReference type="GO" id="GO:0051073">
    <property type="term" value="F:adenosylcobinamide-GDP ribazoletransferase activity"/>
    <property type="evidence" value="ECO:0007669"/>
    <property type="project" value="UniProtKB-UniRule"/>
</dbReference>
<evidence type="ECO:0000256" key="5">
    <source>
        <dbReference type="ARBA" id="ARBA00013200"/>
    </source>
</evidence>
<evidence type="ECO:0000256" key="16">
    <source>
        <dbReference type="ARBA" id="ARBA00032853"/>
    </source>
</evidence>
<evidence type="ECO:0000256" key="11">
    <source>
        <dbReference type="ARBA" id="ARBA00022842"/>
    </source>
</evidence>
<evidence type="ECO:0000256" key="3">
    <source>
        <dbReference type="ARBA" id="ARBA00004663"/>
    </source>
</evidence>
<evidence type="ECO:0000256" key="15">
    <source>
        <dbReference type="ARBA" id="ARBA00032605"/>
    </source>
</evidence>
<evidence type="ECO:0000256" key="2">
    <source>
        <dbReference type="ARBA" id="ARBA00004651"/>
    </source>
</evidence>
<comment type="cofactor">
    <cofactor evidence="1 19">
        <name>Mg(2+)</name>
        <dbReference type="ChEBI" id="CHEBI:18420"/>
    </cofactor>
</comment>
<feature type="transmembrane region" description="Helical" evidence="19">
    <location>
        <begin position="112"/>
        <end position="130"/>
    </location>
</feature>
<dbReference type="Proteomes" id="UP000036867">
    <property type="component" value="Unassembled WGS sequence"/>
</dbReference>
<gene>
    <name evidence="19" type="primary">cobS</name>
    <name evidence="20" type="ORF">AMD00_15605</name>
</gene>
<evidence type="ECO:0000256" key="18">
    <source>
        <dbReference type="ARBA" id="ARBA00049504"/>
    </source>
</evidence>
<evidence type="ECO:0000256" key="17">
    <source>
        <dbReference type="ARBA" id="ARBA00048623"/>
    </source>
</evidence>
<dbReference type="OrthoDB" id="9794626at2"/>
<comment type="catalytic activity">
    <reaction evidence="17 19">
        <text>alpha-ribazole + adenosylcob(III)inamide-GDP = adenosylcob(III)alamin + GMP + H(+)</text>
        <dbReference type="Rhea" id="RHEA:16049"/>
        <dbReference type="ChEBI" id="CHEBI:10329"/>
        <dbReference type="ChEBI" id="CHEBI:15378"/>
        <dbReference type="ChEBI" id="CHEBI:18408"/>
        <dbReference type="ChEBI" id="CHEBI:58115"/>
        <dbReference type="ChEBI" id="CHEBI:60487"/>
        <dbReference type="EC" id="2.7.8.26"/>
    </reaction>
</comment>